<keyword evidence="2" id="KW-1185">Reference proteome</keyword>
<dbReference type="AlphaFoldDB" id="A0A225VUC2"/>
<evidence type="ECO:0000313" key="2">
    <source>
        <dbReference type="Proteomes" id="UP000198211"/>
    </source>
</evidence>
<sequence>MDATSPPLHRYPQRRATALHLYQPPRRRTRGVSAECQVAPLGPASYEWLRIEGSFGFLGPLCQLAKLVVGAICNPPSPIDYALDRRLDSASTLSEDLAAAVAPHHLPAHESEELVDLRNEVSSFQVRCEDVERSLAAEIHLCTKGESNSMRLLLHE</sequence>
<gene>
    <name evidence="1" type="ORF">PHMEG_00018840</name>
</gene>
<reference evidence="2" key="1">
    <citation type="submission" date="2017-03" db="EMBL/GenBank/DDBJ databases">
        <title>Phytopthora megakarya and P. palmivora, two closely related causual agents of cacao black pod achieved similar genome size and gene model numbers by different mechanisms.</title>
        <authorList>
            <person name="Ali S."/>
            <person name="Shao J."/>
            <person name="Larry D.J."/>
            <person name="Kronmiller B."/>
            <person name="Shen D."/>
            <person name="Strem M.D."/>
            <person name="Melnick R.L."/>
            <person name="Guiltinan M.J."/>
            <person name="Tyler B.M."/>
            <person name="Meinhardt L.W."/>
            <person name="Bailey B.A."/>
        </authorList>
    </citation>
    <scope>NUCLEOTIDE SEQUENCE [LARGE SCALE GENOMIC DNA]</scope>
    <source>
        <strain evidence="2">zdho120</strain>
    </source>
</reference>
<name>A0A225VUC2_9STRA</name>
<dbReference type="Proteomes" id="UP000198211">
    <property type="component" value="Unassembled WGS sequence"/>
</dbReference>
<dbReference type="EMBL" id="NBNE01003096">
    <property type="protein sequence ID" value="OWZ08589.1"/>
    <property type="molecule type" value="Genomic_DNA"/>
</dbReference>
<protein>
    <submittedName>
        <fullName evidence="1">Uncharacterized protein</fullName>
    </submittedName>
</protein>
<accession>A0A225VUC2</accession>
<proteinExistence type="predicted"/>
<evidence type="ECO:0000313" key="1">
    <source>
        <dbReference type="EMBL" id="OWZ08589.1"/>
    </source>
</evidence>
<organism evidence="1 2">
    <name type="scientific">Phytophthora megakarya</name>
    <dbReference type="NCBI Taxonomy" id="4795"/>
    <lineage>
        <taxon>Eukaryota</taxon>
        <taxon>Sar</taxon>
        <taxon>Stramenopiles</taxon>
        <taxon>Oomycota</taxon>
        <taxon>Peronosporomycetes</taxon>
        <taxon>Peronosporales</taxon>
        <taxon>Peronosporaceae</taxon>
        <taxon>Phytophthora</taxon>
    </lineage>
</organism>
<comment type="caution">
    <text evidence="1">The sequence shown here is derived from an EMBL/GenBank/DDBJ whole genome shotgun (WGS) entry which is preliminary data.</text>
</comment>